<accession>A0A563F141</accession>
<sequence length="143" mass="16006">MTDTQIRDLMDDYTAAMKKGDADWVVAHRTPDIALFSLAPPLRQSIEDALSADGLRAWFSTFDGPVDFEIRDLEVTESGDLAIAHGLTRMTATPQGSDESFTLWFRTTWAFRNTNGQWLISHEHESTPFYMDGSFGAATDLEP</sequence>
<reference evidence="2 3" key="1">
    <citation type="submission" date="2019-07" db="EMBL/GenBank/DDBJ databases">
        <title>Lentzea xizangensis sp. nov., isolated from Qinghai-Tibetan Plateau Soils.</title>
        <authorList>
            <person name="Huang J."/>
        </authorList>
    </citation>
    <scope>NUCLEOTIDE SEQUENCE [LARGE SCALE GENOMIC DNA]</scope>
    <source>
        <strain evidence="2 3">FXJ1.1311</strain>
    </source>
</reference>
<evidence type="ECO:0000313" key="3">
    <source>
        <dbReference type="Proteomes" id="UP000316639"/>
    </source>
</evidence>
<comment type="caution">
    <text evidence="2">The sequence shown here is derived from an EMBL/GenBank/DDBJ whole genome shotgun (WGS) entry which is preliminary data.</text>
</comment>
<keyword evidence="3" id="KW-1185">Reference proteome</keyword>
<dbReference type="EMBL" id="VOBR01000002">
    <property type="protein sequence ID" value="TWP53697.1"/>
    <property type="molecule type" value="Genomic_DNA"/>
</dbReference>
<dbReference type="Pfam" id="PF13474">
    <property type="entry name" value="SnoaL_3"/>
    <property type="match status" value="1"/>
</dbReference>
<feature type="domain" description="SnoaL-like" evidence="1">
    <location>
        <begin position="6"/>
        <end position="129"/>
    </location>
</feature>
<dbReference type="OrthoDB" id="9812295at2"/>
<protein>
    <submittedName>
        <fullName evidence="2">DUF4440 domain-containing protein</fullName>
    </submittedName>
</protein>
<dbReference type="Gene3D" id="3.10.450.50">
    <property type="match status" value="1"/>
</dbReference>
<dbReference type="RefSeq" id="WP_146349293.1">
    <property type="nucleotide sequence ID" value="NZ_VOBR01000002.1"/>
</dbReference>
<dbReference type="InterPro" id="IPR032710">
    <property type="entry name" value="NTF2-like_dom_sf"/>
</dbReference>
<name>A0A563F141_9PSEU</name>
<dbReference type="SUPFAM" id="SSF54427">
    <property type="entry name" value="NTF2-like"/>
    <property type="match status" value="1"/>
</dbReference>
<proteinExistence type="predicted"/>
<organism evidence="2 3">
    <name type="scientific">Lentzea tibetensis</name>
    <dbReference type="NCBI Taxonomy" id="2591470"/>
    <lineage>
        <taxon>Bacteria</taxon>
        <taxon>Bacillati</taxon>
        <taxon>Actinomycetota</taxon>
        <taxon>Actinomycetes</taxon>
        <taxon>Pseudonocardiales</taxon>
        <taxon>Pseudonocardiaceae</taxon>
        <taxon>Lentzea</taxon>
    </lineage>
</organism>
<dbReference type="InterPro" id="IPR037401">
    <property type="entry name" value="SnoaL-like"/>
</dbReference>
<dbReference type="Proteomes" id="UP000316639">
    <property type="component" value="Unassembled WGS sequence"/>
</dbReference>
<evidence type="ECO:0000259" key="1">
    <source>
        <dbReference type="Pfam" id="PF13474"/>
    </source>
</evidence>
<gene>
    <name evidence="2" type="ORF">FKR81_02765</name>
</gene>
<evidence type="ECO:0000313" key="2">
    <source>
        <dbReference type="EMBL" id="TWP53697.1"/>
    </source>
</evidence>
<dbReference type="AlphaFoldDB" id="A0A563F141"/>